<dbReference type="Pfam" id="PF01032">
    <property type="entry name" value="FecCD"/>
    <property type="match status" value="1"/>
</dbReference>
<evidence type="ECO:0000256" key="4">
    <source>
        <dbReference type="ARBA" id="ARBA00022475"/>
    </source>
</evidence>
<feature type="transmembrane region" description="Helical" evidence="8">
    <location>
        <begin position="213"/>
        <end position="231"/>
    </location>
</feature>
<keyword evidence="5 8" id="KW-0812">Transmembrane</keyword>
<comment type="caution">
    <text evidence="9">The sequence shown here is derived from an EMBL/GenBank/DDBJ whole genome shotgun (WGS) entry which is preliminary data.</text>
</comment>
<keyword evidence="4" id="KW-1003">Cell membrane</keyword>
<feature type="transmembrane region" description="Helical" evidence="8">
    <location>
        <begin position="75"/>
        <end position="96"/>
    </location>
</feature>
<feature type="transmembrane region" description="Helical" evidence="8">
    <location>
        <begin position="295"/>
        <end position="317"/>
    </location>
</feature>
<feature type="transmembrane region" description="Helical" evidence="8">
    <location>
        <begin position="258"/>
        <end position="283"/>
    </location>
</feature>
<keyword evidence="10" id="KW-1185">Reference proteome</keyword>
<keyword evidence="6 8" id="KW-1133">Transmembrane helix</keyword>
<feature type="transmembrane region" description="Helical" evidence="8">
    <location>
        <begin position="167"/>
        <end position="193"/>
    </location>
</feature>
<feature type="transmembrane region" description="Helical" evidence="8">
    <location>
        <begin position="324"/>
        <end position="345"/>
    </location>
</feature>
<dbReference type="RefSeq" id="WP_307064886.1">
    <property type="nucleotide sequence ID" value="NZ_JAUSUP010000001.1"/>
</dbReference>
<dbReference type="InterPro" id="IPR037294">
    <property type="entry name" value="ABC_BtuC-like"/>
</dbReference>
<keyword evidence="7 8" id="KW-0472">Membrane</keyword>
<evidence type="ECO:0000256" key="8">
    <source>
        <dbReference type="SAM" id="Phobius"/>
    </source>
</evidence>
<feature type="transmembrane region" description="Helical" evidence="8">
    <location>
        <begin position="21"/>
        <end position="41"/>
    </location>
</feature>
<comment type="subcellular location">
    <subcellularLocation>
        <location evidence="1">Cell membrane</location>
        <topology evidence="1">Multi-pass membrane protein</topology>
    </subcellularLocation>
</comment>
<evidence type="ECO:0000256" key="6">
    <source>
        <dbReference type="ARBA" id="ARBA00022989"/>
    </source>
</evidence>
<evidence type="ECO:0000313" key="9">
    <source>
        <dbReference type="EMBL" id="MDQ0350215.1"/>
    </source>
</evidence>
<dbReference type="Gene3D" id="1.10.3470.10">
    <property type="entry name" value="ABC transporter involved in vitamin B12 uptake, BtuC"/>
    <property type="match status" value="1"/>
</dbReference>
<gene>
    <name evidence="9" type="ORF">J2R98_000018</name>
</gene>
<evidence type="ECO:0000256" key="3">
    <source>
        <dbReference type="ARBA" id="ARBA00022448"/>
    </source>
</evidence>
<comment type="similarity">
    <text evidence="2">Belongs to the binding-protein-dependent transport system permease family. FecCD subfamily.</text>
</comment>
<evidence type="ECO:0000256" key="1">
    <source>
        <dbReference type="ARBA" id="ARBA00004651"/>
    </source>
</evidence>
<dbReference type="PANTHER" id="PTHR30472">
    <property type="entry name" value="FERRIC ENTEROBACTIN TRANSPORT SYSTEM PERMEASE PROTEIN"/>
    <property type="match status" value="1"/>
</dbReference>
<evidence type="ECO:0000256" key="5">
    <source>
        <dbReference type="ARBA" id="ARBA00022692"/>
    </source>
</evidence>
<evidence type="ECO:0000256" key="2">
    <source>
        <dbReference type="ARBA" id="ARBA00007935"/>
    </source>
</evidence>
<sequence length="350" mass="37389">MNKYKPFRFYKISFLIDQKSLITITSLTLISIVLMIISLGIGQMQISPIEVVKALFNSSGDMENLVVQSFRMPRILLAVLAGAALALSGAILQGIIRNPLASPDIIGITGGAALTTVIFLAVFSDRSNSLTLSIHWLPLASFIGAIALGFIVYFLAWKNGGITPIRLVLIGVGIAMAVQAVTTMIMILGPIYTASRANIWLTGSLNGTNWNEIISITPWIVGMVFILFIYARRLNIQELGQDLSVNAGGFVQKDRFMLLLLSSALAGGAVAFAGGIGFVGLMAPHIARRLVGSAFGSLLPASALIGGIIVLIADLIARTAFMPLEVPAGVFTSAIGAPYFIYLLYRSRNQ</sequence>
<reference evidence="9 10" key="1">
    <citation type="submission" date="2023-07" db="EMBL/GenBank/DDBJ databases">
        <title>Genomic Encyclopedia of Type Strains, Phase IV (KMG-IV): sequencing the most valuable type-strain genomes for metagenomic binning, comparative biology and taxonomic classification.</title>
        <authorList>
            <person name="Goeker M."/>
        </authorList>
    </citation>
    <scope>NUCLEOTIDE SEQUENCE [LARGE SCALE GENOMIC DNA]</scope>
    <source>
        <strain evidence="9 10">DSM 15448</strain>
    </source>
</reference>
<keyword evidence="3" id="KW-0813">Transport</keyword>
<proteinExistence type="inferred from homology"/>
<feature type="transmembrane region" description="Helical" evidence="8">
    <location>
        <begin position="105"/>
        <end position="124"/>
    </location>
</feature>
<feature type="transmembrane region" description="Helical" evidence="8">
    <location>
        <begin position="136"/>
        <end position="155"/>
    </location>
</feature>
<evidence type="ECO:0000256" key="7">
    <source>
        <dbReference type="ARBA" id="ARBA00023136"/>
    </source>
</evidence>
<dbReference type="Proteomes" id="UP001236723">
    <property type="component" value="Unassembled WGS sequence"/>
</dbReference>
<dbReference type="SUPFAM" id="SSF81345">
    <property type="entry name" value="ABC transporter involved in vitamin B12 uptake, BtuC"/>
    <property type="match status" value="1"/>
</dbReference>
<dbReference type="CDD" id="cd06550">
    <property type="entry name" value="TM_ABC_iron-siderophores_like"/>
    <property type="match status" value="1"/>
</dbReference>
<organism evidence="9 10">
    <name type="scientific">Alkalibacillus filiformis</name>
    <dbReference type="NCBI Taxonomy" id="200990"/>
    <lineage>
        <taxon>Bacteria</taxon>
        <taxon>Bacillati</taxon>
        <taxon>Bacillota</taxon>
        <taxon>Bacilli</taxon>
        <taxon>Bacillales</taxon>
        <taxon>Bacillaceae</taxon>
        <taxon>Alkalibacillus</taxon>
    </lineage>
</organism>
<evidence type="ECO:0000313" key="10">
    <source>
        <dbReference type="Proteomes" id="UP001236723"/>
    </source>
</evidence>
<protein>
    <submittedName>
        <fullName evidence="9">Iron complex transport system permease protein</fullName>
    </submittedName>
</protein>
<accession>A0ABU0DPT1</accession>
<name>A0ABU0DPT1_9BACI</name>
<dbReference type="PANTHER" id="PTHR30472:SF24">
    <property type="entry name" value="FERRIC ENTEROBACTIN TRANSPORT SYSTEM PERMEASE PROTEIN FEPG"/>
    <property type="match status" value="1"/>
</dbReference>
<dbReference type="InterPro" id="IPR000522">
    <property type="entry name" value="ABC_transptr_permease_BtuC"/>
</dbReference>
<dbReference type="EMBL" id="JAUSUP010000001">
    <property type="protein sequence ID" value="MDQ0350215.1"/>
    <property type="molecule type" value="Genomic_DNA"/>
</dbReference>